<dbReference type="PANTHER" id="PTHR38111:SF2">
    <property type="entry name" value="FINGER DOMAIN PROTEIN, PUTATIVE (AFU_ORTHOLOGUE AFUA_1G01560)-RELATED"/>
    <property type="match status" value="1"/>
</dbReference>
<evidence type="ECO:0000313" key="2">
    <source>
        <dbReference type="Proteomes" id="UP000452235"/>
    </source>
</evidence>
<proteinExistence type="predicted"/>
<organism evidence="1 2">
    <name type="scientific">Aspergillus terreus</name>
    <dbReference type="NCBI Taxonomy" id="33178"/>
    <lineage>
        <taxon>Eukaryota</taxon>
        <taxon>Fungi</taxon>
        <taxon>Dikarya</taxon>
        <taxon>Ascomycota</taxon>
        <taxon>Pezizomycotina</taxon>
        <taxon>Eurotiomycetes</taxon>
        <taxon>Eurotiomycetidae</taxon>
        <taxon>Eurotiales</taxon>
        <taxon>Aspergillaceae</taxon>
        <taxon>Aspergillus</taxon>
        <taxon>Aspergillus subgen. Circumdati</taxon>
    </lineage>
</organism>
<dbReference type="Proteomes" id="UP000452235">
    <property type="component" value="Unassembled WGS sequence"/>
</dbReference>
<name>A0A5M3Z2H7_ASPTE</name>
<accession>A0A5M3Z2H7</accession>
<dbReference type="OrthoDB" id="4491390at2759"/>
<dbReference type="EMBL" id="BLJY01000006">
    <property type="protein sequence ID" value="GFF17451.1"/>
    <property type="molecule type" value="Genomic_DNA"/>
</dbReference>
<gene>
    <name evidence="1" type="ORF">ATEIFO6365_0006080000</name>
</gene>
<dbReference type="InterPro" id="IPR053178">
    <property type="entry name" value="Osmoadaptation_assoc"/>
</dbReference>
<dbReference type="AlphaFoldDB" id="A0A5M3Z2H7"/>
<sequence length="542" mass="60285">MRPSSSARAEDCDLARPECSNCTRNGHVCRGYKRPRVFVNYAASVAAAVFANAEATQDMLALGLTRPKAKRWRVYVGPDLRQTIQPDDTDNCIVASPDSRPSERSQFLSRFLDLFCPDGYEAIAQSEQSAYFWIHELFRSHGQSAALDTAFSTLATTYIGESKRDSQLQRYAAVLHDRSLRDLAQSMGQGGGPADNNVLAAIMCMAFTEVFSPLRNREHGWIAHNKGACELIESRGTALLQTELGRNLFLRLRITGLYSAIGRRESFPLADRKFNHLSKLANANYFDYLIEEMMLIRQLLKDLTDIVTEMEEVVLHTRVMGIFARGNAIIRSLFCWLADLKLKYPHPCVWLGELADNISGSTTIGTAATSAFTGRSSAQELYSQHLGFPNLLVAQAMMHYWAAMIILLRCVLSCVRIVGSQVAASLFLKFQSGDCLGLPFPVAYGNIMGKEQQTACEPIDVLLQLADAIACSVQYCISPSKGAVGPLVMLWPLWVIKDLHANANAEDMVSQRKHEYCLGVFRGLMERGVKFSQPLQQYTPPK</sequence>
<comment type="caution">
    <text evidence="1">The sequence shown here is derived from an EMBL/GenBank/DDBJ whole genome shotgun (WGS) entry which is preliminary data.</text>
</comment>
<evidence type="ECO:0000313" key="1">
    <source>
        <dbReference type="EMBL" id="GFF17451.1"/>
    </source>
</evidence>
<protein>
    <submittedName>
        <fullName evidence="1">Uncharacterized protein</fullName>
    </submittedName>
</protein>
<dbReference type="PANTHER" id="PTHR38111">
    <property type="entry name" value="ZN(2)-C6 FUNGAL-TYPE DOMAIN-CONTAINING PROTEIN-RELATED"/>
    <property type="match status" value="1"/>
</dbReference>
<reference evidence="1 2" key="1">
    <citation type="submission" date="2020-01" db="EMBL/GenBank/DDBJ databases">
        <title>Aspergillus terreus IFO 6365 whole genome shotgun sequence.</title>
        <authorList>
            <person name="Kanamasa S."/>
            <person name="Takahashi H."/>
        </authorList>
    </citation>
    <scope>NUCLEOTIDE SEQUENCE [LARGE SCALE GENOMIC DNA]</scope>
    <source>
        <strain evidence="1 2">IFO 6365</strain>
    </source>
</reference>
<keyword evidence="2" id="KW-1185">Reference proteome</keyword>